<dbReference type="AlphaFoldDB" id="A0AA39WH52"/>
<dbReference type="Proteomes" id="UP001174934">
    <property type="component" value="Unassembled WGS sequence"/>
</dbReference>
<gene>
    <name evidence="2" type="ORF">B0T17DRAFT_498521</name>
</gene>
<name>A0AA39WH52_9PEZI</name>
<dbReference type="Pfam" id="PF20150">
    <property type="entry name" value="2EXR"/>
    <property type="match status" value="1"/>
</dbReference>
<feature type="non-terminal residue" evidence="2">
    <location>
        <position position="113"/>
    </location>
</feature>
<reference evidence="2" key="1">
    <citation type="submission" date="2023-06" db="EMBL/GenBank/DDBJ databases">
        <title>Genome-scale phylogeny and comparative genomics of the fungal order Sordariales.</title>
        <authorList>
            <consortium name="Lawrence Berkeley National Laboratory"/>
            <person name="Hensen N."/>
            <person name="Bonometti L."/>
            <person name="Westerberg I."/>
            <person name="Brannstrom I.O."/>
            <person name="Guillou S."/>
            <person name="Cros-Aarteil S."/>
            <person name="Calhoun S."/>
            <person name="Haridas S."/>
            <person name="Kuo A."/>
            <person name="Mondo S."/>
            <person name="Pangilinan J."/>
            <person name="Riley R."/>
            <person name="LaButti K."/>
            <person name="Andreopoulos B."/>
            <person name="Lipzen A."/>
            <person name="Chen C."/>
            <person name="Yanf M."/>
            <person name="Daum C."/>
            <person name="Ng V."/>
            <person name="Clum A."/>
            <person name="Steindorff A."/>
            <person name="Ohm R."/>
            <person name="Martin F."/>
            <person name="Silar P."/>
            <person name="Natvig D."/>
            <person name="Lalanne C."/>
            <person name="Gautier V."/>
            <person name="Ament-velasquez S.L."/>
            <person name="Kruys A."/>
            <person name="Hutchinson M.I."/>
            <person name="Powell A.J."/>
            <person name="Barry K."/>
            <person name="Miller A.N."/>
            <person name="Grigoriev I.V."/>
            <person name="Debuchy R."/>
            <person name="Gladieux P."/>
            <person name="Thoren M.H."/>
            <person name="Johannesson H."/>
        </authorList>
    </citation>
    <scope>NUCLEOTIDE SEQUENCE</scope>
    <source>
        <strain evidence="2">SMH3391-2</strain>
    </source>
</reference>
<organism evidence="2 3">
    <name type="scientific">Bombardia bombarda</name>
    <dbReference type="NCBI Taxonomy" id="252184"/>
    <lineage>
        <taxon>Eukaryota</taxon>
        <taxon>Fungi</taxon>
        <taxon>Dikarya</taxon>
        <taxon>Ascomycota</taxon>
        <taxon>Pezizomycotina</taxon>
        <taxon>Sordariomycetes</taxon>
        <taxon>Sordariomycetidae</taxon>
        <taxon>Sordariales</taxon>
        <taxon>Lasiosphaeriaceae</taxon>
        <taxon>Bombardia</taxon>
    </lineage>
</organism>
<feature type="domain" description="2EXR" evidence="1">
    <location>
        <begin position="10"/>
        <end position="106"/>
    </location>
</feature>
<proteinExistence type="predicted"/>
<evidence type="ECO:0000313" key="3">
    <source>
        <dbReference type="Proteomes" id="UP001174934"/>
    </source>
</evidence>
<protein>
    <recommendedName>
        <fullName evidence="1">2EXR domain-containing protein</fullName>
    </recommendedName>
</protein>
<sequence>MASTTRTDEFLPFKRLPPELRIIIWELLPQPTRVIGQVACGQCCFIGLRENECQATKPTLPMAICAKMHHPDWRLRVIVQPRTEAIFPPLHACSESRAVWLPRYYRPPRYIDL</sequence>
<dbReference type="InterPro" id="IPR045518">
    <property type="entry name" value="2EXR"/>
</dbReference>
<dbReference type="EMBL" id="JAULSR010000007">
    <property type="protein sequence ID" value="KAK0615309.1"/>
    <property type="molecule type" value="Genomic_DNA"/>
</dbReference>
<accession>A0AA39WH52</accession>
<evidence type="ECO:0000313" key="2">
    <source>
        <dbReference type="EMBL" id="KAK0615309.1"/>
    </source>
</evidence>
<comment type="caution">
    <text evidence="2">The sequence shown here is derived from an EMBL/GenBank/DDBJ whole genome shotgun (WGS) entry which is preliminary data.</text>
</comment>
<keyword evidence="3" id="KW-1185">Reference proteome</keyword>
<evidence type="ECO:0000259" key="1">
    <source>
        <dbReference type="Pfam" id="PF20150"/>
    </source>
</evidence>